<organism evidence="13 15">
    <name type="scientific">Rhizobium phaseoli</name>
    <dbReference type="NCBI Taxonomy" id="396"/>
    <lineage>
        <taxon>Bacteria</taxon>
        <taxon>Pseudomonadati</taxon>
        <taxon>Pseudomonadota</taxon>
        <taxon>Alphaproteobacteria</taxon>
        <taxon>Hyphomicrobiales</taxon>
        <taxon>Rhizobiaceae</taxon>
        <taxon>Rhizobium/Agrobacterium group</taxon>
        <taxon>Rhizobium</taxon>
    </lineage>
</organism>
<dbReference type="EMBL" id="CP064933">
    <property type="protein sequence ID" value="QPK11545.1"/>
    <property type="molecule type" value="Genomic_DNA"/>
</dbReference>
<feature type="domain" description="Copper resistance protein D" evidence="11">
    <location>
        <begin position="317"/>
        <end position="413"/>
    </location>
</feature>
<keyword evidence="5" id="KW-0732">Signal</keyword>
<gene>
    <name evidence="12" type="ORF">AMC81_PB00175</name>
    <name evidence="13" type="ORF">HER27_024705</name>
</gene>
<evidence type="ECO:0000313" key="15">
    <source>
        <dbReference type="Proteomes" id="UP000540266"/>
    </source>
</evidence>
<geneLocation type="plasmid" evidence="13 15">
    <name>pBS3b</name>
</geneLocation>
<reference evidence="12 14" key="1">
    <citation type="submission" date="2015-11" db="EMBL/GenBank/DDBJ databases">
        <title>The limits of bacterial species coexistence and the symbiotic plasmid transference in sympatric Rhizobium populations.</title>
        <authorList>
            <person name="Perez-Carrascal O.M."/>
            <person name="VanInsberghe D."/>
            <person name="Juarez S."/>
            <person name="Polz M.F."/>
            <person name="Vinuesa P."/>
            <person name="Gonzalez V."/>
        </authorList>
    </citation>
    <scope>NUCLEOTIDE SEQUENCE [LARGE SCALE GENOMIC DNA]</scope>
    <source>
        <strain evidence="12 14">N771</strain>
        <plasmid evidence="12 14">pRphaN771b</plasmid>
    </source>
</reference>
<feature type="transmembrane region" description="Helical" evidence="9">
    <location>
        <begin position="220"/>
        <end position="242"/>
    </location>
</feature>
<keyword evidence="14" id="KW-1185">Reference proteome</keyword>
<dbReference type="PANTHER" id="PTHR34820:SF4">
    <property type="entry name" value="INNER MEMBRANE PROTEIN YEBZ"/>
    <property type="match status" value="1"/>
</dbReference>
<dbReference type="InterPro" id="IPR007348">
    <property type="entry name" value="CopC_dom"/>
</dbReference>
<name>A0A192TJV0_9HYPH</name>
<evidence type="ECO:0000259" key="10">
    <source>
        <dbReference type="Pfam" id="PF04234"/>
    </source>
</evidence>
<keyword evidence="8 9" id="KW-0472">Membrane</keyword>
<keyword evidence="3 9" id="KW-0812">Transmembrane</keyword>
<dbReference type="GeneID" id="45959801"/>
<dbReference type="InterPro" id="IPR014755">
    <property type="entry name" value="Cu-Rt/internalin_Ig-like"/>
</dbReference>
<keyword evidence="6 9" id="KW-1133">Transmembrane helix</keyword>
<dbReference type="Pfam" id="PF05425">
    <property type="entry name" value="CopD"/>
    <property type="match status" value="1"/>
</dbReference>
<feature type="transmembrane region" description="Helical" evidence="9">
    <location>
        <begin position="396"/>
        <end position="416"/>
    </location>
</feature>
<evidence type="ECO:0000256" key="9">
    <source>
        <dbReference type="SAM" id="Phobius"/>
    </source>
</evidence>
<accession>A0A192TJV0</accession>
<feature type="transmembrane region" description="Helical" evidence="9">
    <location>
        <begin position="249"/>
        <end position="268"/>
    </location>
</feature>
<reference evidence="13 15" key="2">
    <citation type="submission" date="2020-11" db="EMBL/GenBank/DDBJ databases">
        <title>Indigenous Rhizobia Nodulating Common beans in Western Kenya.</title>
        <authorList>
            <person name="Wekesa C.S."/>
            <person name="Oelmueller R."/>
            <person name="Furch A.C."/>
        </authorList>
    </citation>
    <scope>NUCLEOTIDE SEQUENCE [LARGE SCALE GENOMIC DNA]</scope>
    <source>
        <strain evidence="15">BS3</strain>
        <strain evidence="13">S3</strain>
        <plasmid evidence="13 15">pBS3b</plasmid>
    </source>
</reference>
<feature type="domain" description="CopC" evidence="10">
    <location>
        <begin position="36"/>
        <end position="126"/>
    </location>
</feature>
<evidence type="ECO:0000256" key="6">
    <source>
        <dbReference type="ARBA" id="ARBA00022989"/>
    </source>
</evidence>
<feature type="transmembrane region" description="Helical" evidence="9">
    <location>
        <begin position="181"/>
        <end position="200"/>
    </location>
</feature>
<dbReference type="RefSeq" id="WP_064825994.1">
    <property type="nucleotide sequence ID" value="NZ_CP013524.1"/>
</dbReference>
<sequence length="533" mass="55983">MRSLKADNLAARLLQAACAAAIIAMATFLPTAALAHAALKRSTPAANETLDRLPAEVELHFNEPVRLIRATANGDSGASRELDAETSGADVRLRFPDWTIRGTLIVSYRVASEDGHPVGGALVFNVGAPSAGLSVAAGEPAGLSLPIAIWLVHTATVLFLAFVVGGALFDRWLGAGRGLAPGLATILPPGTSLLVAGLYLQGLDEAGSGLAYAGAEPLRIALQGNAAICASLFFLSFLIIALPFAGRKFVGRILAVTALLLAASAFTFSGHCSLADPRWLAGTAMFLHSATLLFWIGSLPPLWQLCRRPLDLRPLVGFSRNIPYAFVMMILAGFVLAIAELPALSQILASLYGRILVVKIMFVAALCVLAAYNRFWLTGATLAGDAVARGRLRRSIVIEIILAVAIIGAAGLWRFAGPGQADAAEVSAMASVHLHADEVMAQLDLQAGSNGTADIHVAVMAPDFGALDARQVILRLRNPGSAIEPMKFELTKAPEGGWKASGLPVRDPKGWLADLEVLIDDFHSVHLEGGLSE</sequence>
<feature type="transmembrane region" description="Helical" evidence="9">
    <location>
        <begin position="280"/>
        <end position="303"/>
    </location>
</feature>
<keyword evidence="7" id="KW-0186">Copper</keyword>
<dbReference type="GO" id="GO:0005886">
    <property type="term" value="C:plasma membrane"/>
    <property type="evidence" value="ECO:0007669"/>
    <property type="project" value="UniProtKB-SubCell"/>
</dbReference>
<evidence type="ECO:0000256" key="1">
    <source>
        <dbReference type="ARBA" id="ARBA00004651"/>
    </source>
</evidence>
<dbReference type="Proteomes" id="UP000540266">
    <property type="component" value="Plasmid pBS3b"/>
</dbReference>
<evidence type="ECO:0000259" key="11">
    <source>
        <dbReference type="Pfam" id="PF05425"/>
    </source>
</evidence>
<comment type="subcellular location">
    <subcellularLocation>
        <location evidence="1">Cell membrane</location>
        <topology evidence="1">Multi-pass membrane protein</topology>
    </subcellularLocation>
</comment>
<evidence type="ECO:0000313" key="13">
    <source>
        <dbReference type="EMBL" id="QPK11545.1"/>
    </source>
</evidence>
<feature type="transmembrane region" description="Helical" evidence="9">
    <location>
        <begin position="351"/>
        <end position="375"/>
    </location>
</feature>
<dbReference type="AlphaFoldDB" id="A0A192TJV0"/>
<dbReference type="SUPFAM" id="SSF81296">
    <property type="entry name" value="E set domains"/>
    <property type="match status" value="1"/>
</dbReference>
<dbReference type="InterPro" id="IPR008457">
    <property type="entry name" value="Cu-R_CopD_dom"/>
</dbReference>
<evidence type="ECO:0000256" key="5">
    <source>
        <dbReference type="ARBA" id="ARBA00022729"/>
    </source>
</evidence>
<keyword evidence="2" id="KW-1003">Cell membrane</keyword>
<geneLocation type="plasmid" evidence="12 14">
    <name>pRphaN771b</name>
</geneLocation>
<dbReference type="GO" id="GO:0006825">
    <property type="term" value="P:copper ion transport"/>
    <property type="evidence" value="ECO:0007669"/>
    <property type="project" value="InterPro"/>
</dbReference>
<feature type="transmembrane region" description="Helical" evidence="9">
    <location>
        <begin position="147"/>
        <end position="169"/>
    </location>
</feature>
<dbReference type="Proteomes" id="UP000078551">
    <property type="component" value="Plasmid pRphaN771b"/>
</dbReference>
<dbReference type="PANTHER" id="PTHR34820">
    <property type="entry name" value="INNER MEMBRANE PROTEIN YEBZ"/>
    <property type="match status" value="1"/>
</dbReference>
<dbReference type="GO" id="GO:0046688">
    <property type="term" value="P:response to copper ion"/>
    <property type="evidence" value="ECO:0007669"/>
    <property type="project" value="InterPro"/>
</dbReference>
<dbReference type="Pfam" id="PF04234">
    <property type="entry name" value="CopC"/>
    <property type="match status" value="1"/>
</dbReference>
<keyword evidence="13" id="KW-0614">Plasmid</keyword>
<evidence type="ECO:0000313" key="14">
    <source>
        <dbReference type="Proteomes" id="UP000078551"/>
    </source>
</evidence>
<evidence type="ECO:0000256" key="8">
    <source>
        <dbReference type="ARBA" id="ARBA00023136"/>
    </source>
</evidence>
<dbReference type="GO" id="GO:0042597">
    <property type="term" value="C:periplasmic space"/>
    <property type="evidence" value="ECO:0007669"/>
    <property type="project" value="InterPro"/>
</dbReference>
<keyword evidence="4" id="KW-0479">Metal-binding</keyword>
<dbReference type="InterPro" id="IPR014756">
    <property type="entry name" value="Ig_E-set"/>
</dbReference>
<dbReference type="GO" id="GO:0005507">
    <property type="term" value="F:copper ion binding"/>
    <property type="evidence" value="ECO:0007669"/>
    <property type="project" value="InterPro"/>
</dbReference>
<proteinExistence type="predicted"/>
<dbReference type="EMBL" id="CP013570">
    <property type="protein sequence ID" value="ANL87313.1"/>
    <property type="molecule type" value="Genomic_DNA"/>
</dbReference>
<dbReference type="Gene3D" id="2.60.40.1220">
    <property type="match status" value="1"/>
</dbReference>
<feature type="transmembrane region" description="Helical" evidence="9">
    <location>
        <begin position="324"/>
        <end position="345"/>
    </location>
</feature>
<evidence type="ECO:0000256" key="2">
    <source>
        <dbReference type="ARBA" id="ARBA00022475"/>
    </source>
</evidence>
<evidence type="ECO:0000313" key="12">
    <source>
        <dbReference type="EMBL" id="ANL87313.1"/>
    </source>
</evidence>
<evidence type="ECO:0000256" key="3">
    <source>
        <dbReference type="ARBA" id="ARBA00022692"/>
    </source>
</evidence>
<protein>
    <submittedName>
        <fullName evidence="12">Copper resistance CopD superfamily protein</fullName>
    </submittedName>
    <submittedName>
        <fullName evidence="13">Copper resistance protein CopC/CopD</fullName>
    </submittedName>
</protein>
<evidence type="ECO:0000256" key="4">
    <source>
        <dbReference type="ARBA" id="ARBA00022723"/>
    </source>
</evidence>
<evidence type="ECO:0000256" key="7">
    <source>
        <dbReference type="ARBA" id="ARBA00023008"/>
    </source>
</evidence>
<dbReference type="InterPro" id="IPR032694">
    <property type="entry name" value="CopC/D"/>
</dbReference>